<evidence type="ECO:0000313" key="2">
    <source>
        <dbReference type="Proteomes" id="UP000006919"/>
    </source>
</evidence>
<accession>E6UCZ6</accession>
<dbReference type="OrthoDB" id="9876538at2"/>
<dbReference type="Proteomes" id="UP000006919">
    <property type="component" value="Chromosome"/>
</dbReference>
<sequence>MYIDNNYFEEKQTTIDSIEHYFTRYPIDKANIARMYSEEVLGVADTEQLIIAEIIFYHAMWKKAGGLPTYAIDRIKSLTNKIIQSNQSFNYLNGDEYNDFIKMVKELNESEIDLLGDNS</sequence>
<evidence type="ECO:0000313" key="1">
    <source>
        <dbReference type="EMBL" id="ADU20790.1"/>
    </source>
</evidence>
<protein>
    <submittedName>
        <fullName evidence="1">Uncharacterized protein</fullName>
    </submittedName>
</protein>
<name>E6UCZ6_RUMA7</name>
<dbReference type="RefSeq" id="WP_013496982.1">
    <property type="nucleotide sequence ID" value="NC_014833.1"/>
</dbReference>
<dbReference type="AlphaFoldDB" id="E6UCZ6"/>
<organism evidence="1 2">
    <name type="scientific">Ruminococcus albus (strain ATCC 27210 / DSM 20455 / JCM 14654 / NCDO 2250 / 7)</name>
    <dbReference type="NCBI Taxonomy" id="697329"/>
    <lineage>
        <taxon>Bacteria</taxon>
        <taxon>Bacillati</taxon>
        <taxon>Bacillota</taxon>
        <taxon>Clostridia</taxon>
        <taxon>Eubacteriales</taxon>
        <taxon>Oscillospiraceae</taxon>
        <taxon>Ruminococcus</taxon>
    </lineage>
</organism>
<dbReference type="STRING" id="697329.Rumal_0233"/>
<gene>
    <name evidence="1" type="ordered locus">Rumal_0233</name>
</gene>
<dbReference type="KEGG" id="ral:Rumal_0233"/>
<reference evidence="1 2" key="1">
    <citation type="journal article" date="2011" name="J. Bacteriol.">
        <title>Complete genome of the cellulolytic ruminal bacterium Ruminococcus albus 7.</title>
        <authorList>
            <person name="Suen G."/>
            <person name="Stevenson D.M."/>
            <person name="Bruce D.C."/>
            <person name="Chertkov O."/>
            <person name="Copeland A."/>
            <person name="Cheng J.F."/>
            <person name="Detter C."/>
            <person name="Detter J.C."/>
            <person name="Goodwin L.A."/>
            <person name="Han C.S."/>
            <person name="Hauser L.J."/>
            <person name="Ivanova N.N."/>
            <person name="Kyrpides N.C."/>
            <person name="Land M.L."/>
            <person name="Lapidus A."/>
            <person name="Lucas S."/>
            <person name="Ovchinnikova G."/>
            <person name="Pitluck S."/>
            <person name="Tapia R."/>
            <person name="Woyke T."/>
            <person name="Boyum J."/>
            <person name="Mead D."/>
            <person name="Weimer P.J."/>
        </authorList>
    </citation>
    <scope>NUCLEOTIDE SEQUENCE [LARGE SCALE GENOMIC DNA]</scope>
    <source>
        <strain evidence="2">ATCC 27210 / DSM 20455 / JCM 14654 / NCDO 2250 / 7</strain>
    </source>
</reference>
<dbReference type="EMBL" id="CP002403">
    <property type="protein sequence ID" value="ADU20790.1"/>
    <property type="molecule type" value="Genomic_DNA"/>
</dbReference>
<proteinExistence type="predicted"/>
<dbReference type="HOGENOM" id="CLU_2059698_0_0_9"/>